<dbReference type="EnsemblPlants" id="AET1Gv20537800.34">
    <property type="protein sequence ID" value="AET1Gv20537800.34"/>
    <property type="gene ID" value="AET1Gv20537800"/>
</dbReference>
<name>A0A452YUF6_AEGTS</name>
<keyword evidence="1" id="KW-0472">Membrane</keyword>
<reference evidence="2" key="4">
    <citation type="submission" date="2019-03" db="UniProtKB">
        <authorList>
            <consortium name="EnsemblPlants"/>
        </authorList>
    </citation>
    <scope>IDENTIFICATION</scope>
</reference>
<keyword evidence="1" id="KW-1133">Transmembrane helix</keyword>
<keyword evidence="1" id="KW-0812">Transmembrane</keyword>
<protein>
    <submittedName>
        <fullName evidence="2">Uncharacterized protein</fullName>
    </submittedName>
</protein>
<sequence>MKYLYAILYITLCDAMIIAMQYWWWYVVLLKLTEGKKVNKLSQFDLFQSIICLLDYSTLVTLVG</sequence>
<dbReference type="Gramene" id="AET1Gv20537800.34">
    <property type="protein sequence ID" value="AET1Gv20537800.34"/>
    <property type="gene ID" value="AET1Gv20537800"/>
</dbReference>
<reference evidence="3" key="2">
    <citation type="journal article" date="2017" name="Nat. Plants">
        <title>The Aegilops tauschii genome reveals multiple impacts of transposons.</title>
        <authorList>
            <person name="Zhao G."/>
            <person name="Zou C."/>
            <person name="Li K."/>
            <person name="Wang K."/>
            <person name="Li T."/>
            <person name="Gao L."/>
            <person name="Zhang X."/>
            <person name="Wang H."/>
            <person name="Yang Z."/>
            <person name="Liu X."/>
            <person name="Jiang W."/>
            <person name="Mao L."/>
            <person name="Kong X."/>
            <person name="Jiao Y."/>
            <person name="Jia J."/>
        </authorList>
    </citation>
    <scope>NUCLEOTIDE SEQUENCE [LARGE SCALE GENOMIC DNA]</scope>
    <source>
        <strain evidence="3">cv. AL8/78</strain>
    </source>
</reference>
<reference evidence="3" key="1">
    <citation type="journal article" date="2014" name="Science">
        <title>Ancient hybridizations among the ancestral genomes of bread wheat.</title>
        <authorList>
            <consortium name="International Wheat Genome Sequencing Consortium,"/>
            <person name="Marcussen T."/>
            <person name="Sandve S.R."/>
            <person name="Heier L."/>
            <person name="Spannagl M."/>
            <person name="Pfeifer M."/>
            <person name="Jakobsen K.S."/>
            <person name="Wulff B.B."/>
            <person name="Steuernagel B."/>
            <person name="Mayer K.F."/>
            <person name="Olsen O.A."/>
        </authorList>
    </citation>
    <scope>NUCLEOTIDE SEQUENCE [LARGE SCALE GENOMIC DNA]</scope>
    <source>
        <strain evidence="3">cv. AL8/78</strain>
    </source>
</reference>
<reference evidence="2" key="3">
    <citation type="journal article" date="2017" name="Nature">
        <title>Genome sequence of the progenitor of the wheat D genome Aegilops tauschii.</title>
        <authorList>
            <person name="Luo M.C."/>
            <person name="Gu Y.Q."/>
            <person name="Puiu D."/>
            <person name="Wang H."/>
            <person name="Twardziok S.O."/>
            <person name="Deal K.R."/>
            <person name="Huo N."/>
            <person name="Zhu T."/>
            <person name="Wang L."/>
            <person name="Wang Y."/>
            <person name="McGuire P.E."/>
            <person name="Liu S."/>
            <person name="Long H."/>
            <person name="Ramasamy R.K."/>
            <person name="Rodriguez J.C."/>
            <person name="Van S.L."/>
            <person name="Yuan L."/>
            <person name="Wang Z."/>
            <person name="Xia Z."/>
            <person name="Xiao L."/>
            <person name="Anderson O.D."/>
            <person name="Ouyang S."/>
            <person name="Liang Y."/>
            <person name="Zimin A.V."/>
            <person name="Pertea G."/>
            <person name="Qi P."/>
            <person name="Bennetzen J.L."/>
            <person name="Dai X."/>
            <person name="Dawson M.W."/>
            <person name="Muller H.G."/>
            <person name="Kugler K."/>
            <person name="Rivarola-Duarte L."/>
            <person name="Spannagl M."/>
            <person name="Mayer K.F.X."/>
            <person name="Lu F.H."/>
            <person name="Bevan M.W."/>
            <person name="Leroy P."/>
            <person name="Li P."/>
            <person name="You F.M."/>
            <person name="Sun Q."/>
            <person name="Liu Z."/>
            <person name="Lyons E."/>
            <person name="Wicker T."/>
            <person name="Salzberg S.L."/>
            <person name="Devos K.M."/>
            <person name="Dvorak J."/>
        </authorList>
    </citation>
    <scope>NUCLEOTIDE SEQUENCE [LARGE SCALE GENOMIC DNA]</scope>
    <source>
        <strain evidence="2">cv. AL8/78</strain>
    </source>
</reference>
<keyword evidence="3" id="KW-1185">Reference proteome</keyword>
<proteinExistence type="predicted"/>
<dbReference type="AlphaFoldDB" id="A0A452YUF6"/>
<evidence type="ECO:0000313" key="3">
    <source>
        <dbReference type="Proteomes" id="UP000015105"/>
    </source>
</evidence>
<dbReference type="Proteomes" id="UP000015105">
    <property type="component" value="Chromosome 1D"/>
</dbReference>
<evidence type="ECO:0000256" key="1">
    <source>
        <dbReference type="SAM" id="Phobius"/>
    </source>
</evidence>
<organism evidence="2 3">
    <name type="scientific">Aegilops tauschii subsp. strangulata</name>
    <name type="common">Goatgrass</name>
    <dbReference type="NCBI Taxonomy" id="200361"/>
    <lineage>
        <taxon>Eukaryota</taxon>
        <taxon>Viridiplantae</taxon>
        <taxon>Streptophyta</taxon>
        <taxon>Embryophyta</taxon>
        <taxon>Tracheophyta</taxon>
        <taxon>Spermatophyta</taxon>
        <taxon>Magnoliopsida</taxon>
        <taxon>Liliopsida</taxon>
        <taxon>Poales</taxon>
        <taxon>Poaceae</taxon>
        <taxon>BOP clade</taxon>
        <taxon>Pooideae</taxon>
        <taxon>Triticodae</taxon>
        <taxon>Triticeae</taxon>
        <taxon>Triticinae</taxon>
        <taxon>Aegilops</taxon>
    </lineage>
</organism>
<evidence type="ECO:0000313" key="2">
    <source>
        <dbReference type="EnsemblPlants" id="AET1Gv20537800.34"/>
    </source>
</evidence>
<accession>A0A452YUF6</accession>
<reference evidence="2" key="5">
    <citation type="journal article" date="2021" name="G3 (Bethesda)">
        <title>Aegilops tauschii genome assembly Aet v5.0 features greater sequence contiguity and improved annotation.</title>
        <authorList>
            <person name="Wang L."/>
            <person name="Zhu T."/>
            <person name="Rodriguez J.C."/>
            <person name="Deal K.R."/>
            <person name="Dubcovsky J."/>
            <person name="McGuire P.E."/>
            <person name="Lux T."/>
            <person name="Spannagl M."/>
            <person name="Mayer K.F.X."/>
            <person name="Baldrich P."/>
            <person name="Meyers B.C."/>
            <person name="Huo N."/>
            <person name="Gu Y.Q."/>
            <person name="Zhou H."/>
            <person name="Devos K.M."/>
            <person name="Bennetzen J.L."/>
            <person name="Unver T."/>
            <person name="Budak H."/>
            <person name="Gulick P.J."/>
            <person name="Galiba G."/>
            <person name="Kalapos B."/>
            <person name="Nelson D.R."/>
            <person name="Li P."/>
            <person name="You F.M."/>
            <person name="Luo M.C."/>
            <person name="Dvorak J."/>
        </authorList>
    </citation>
    <scope>NUCLEOTIDE SEQUENCE [LARGE SCALE GENOMIC DNA]</scope>
    <source>
        <strain evidence="2">cv. AL8/78</strain>
    </source>
</reference>
<feature type="transmembrane region" description="Helical" evidence="1">
    <location>
        <begin position="7"/>
        <end position="26"/>
    </location>
</feature>